<dbReference type="Proteomes" id="UP001241377">
    <property type="component" value="Unassembled WGS sequence"/>
</dbReference>
<keyword evidence="2" id="KW-1185">Reference proteome</keyword>
<organism evidence="1 2">
    <name type="scientific">Naganishia cerealis</name>
    <dbReference type="NCBI Taxonomy" id="610337"/>
    <lineage>
        <taxon>Eukaryota</taxon>
        <taxon>Fungi</taxon>
        <taxon>Dikarya</taxon>
        <taxon>Basidiomycota</taxon>
        <taxon>Agaricomycotina</taxon>
        <taxon>Tremellomycetes</taxon>
        <taxon>Filobasidiales</taxon>
        <taxon>Filobasidiaceae</taxon>
        <taxon>Naganishia</taxon>
    </lineage>
</organism>
<reference evidence="1" key="1">
    <citation type="submission" date="2023-04" db="EMBL/GenBank/DDBJ databases">
        <title>Draft Genome sequencing of Naganishia species isolated from polar environments using Oxford Nanopore Technology.</title>
        <authorList>
            <person name="Leo P."/>
            <person name="Venkateswaran K."/>
        </authorList>
    </citation>
    <scope>NUCLEOTIDE SEQUENCE</scope>
    <source>
        <strain evidence="1">MNA-CCFEE 5261</strain>
    </source>
</reference>
<name>A0ACC2WNE6_9TREE</name>
<proteinExistence type="predicted"/>
<accession>A0ACC2WNE6</accession>
<sequence>MDHHKQAVQDNLEQFSSLGEHYESLPGSRAFAYLIAKAVLELDPLATRNNSTNSPKTVGNPDAEDGGFNESILPSVKNFNSNFPNCPIKPGATILDFACGPGILDRIFVPYLEAKDKASKIVGVDINEGFLNRFKSQLDVITKDSSIWTKIVKADILSDEAEADIRPLESSADVIVCSLAYHHFHDFGAMTKKLASFLKPGGWLYIVDFYREIAGAEVLKDFKGVRHSVISPESLNEALEFAGLEKNTSAVELSTKAWVPQNFVANLPVEAKKLEAGEMRTGINDGVETCVVEWKIMVAIGRRPE</sequence>
<protein>
    <submittedName>
        <fullName evidence="1">Uncharacterized protein</fullName>
    </submittedName>
</protein>
<evidence type="ECO:0000313" key="1">
    <source>
        <dbReference type="EMBL" id="KAJ9113274.1"/>
    </source>
</evidence>
<comment type="caution">
    <text evidence="1">The sequence shown here is derived from an EMBL/GenBank/DDBJ whole genome shotgun (WGS) entry which is preliminary data.</text>
</comment>
<dbReference type="EMBL" id="JASBWR010000002">
    <property type="protein sequence ID" value="KAJ9113274.1"/>
    <property type="molecule type" value="Genomic_DNA"/>
</dbReference>
<gene>
    <name evidence="1" type="ORF">QFC19_000192</name>
</gene>
<evidence type="ECO:0000313" key="2">
    <source>
        <dbReference type="Proteomes" id="UP001241377"/>
    </source>
</evidence>